<dbReference type="Proteomes" id="UP000270296">
    <property type="component" value="Unassembled WGS sequence"/>
</dbReference>
<evidence type="ECO:0000256" key="4">
    <source>
        <dbReference type="ARBA" id="ARBA00022454"/>
    </source>
</evidence>
<keyword evidence="8" id="KW-0175">Coiled coil</keyword>
<evidence type="ECO:0000313" key="12">
    <source>
        <dbReference type="EMBL" id="VDP17542.1"/>
    </source>
</evidence>
<evidence type="ECO:0000256" key="11">
    <source>
        <dbReference type="ARBA" id="ARBA00023242"/>
    </source>
</evidence>
<dbReference type="PANTHER" id="PTHR19306:SF6">
    <property type="entry name" value="STRUCTURAL MAINTENANCE OF CHROMOSOMES PROTEIN 6"/>
    <property type="match status" value="1"/>
</dbReference>
<evidence type="ECO:0000256" key="1">
    <source>
        <dbReference type="ARBA" id="ARBA00004123"/>
    </source>
</evidence>
<dbReference type="GO" id="GO:0003697">
    <property type="term" value="F:single-stranded DNA binding"/>
    <property type="evidence" value="ECO:0007669"/>
    <property type="project" value="TreeGrafter"/>
</dbReference>
<evidence type="ECO:0000256" key="3">
    <source>
        <dbReference type="ARBA" id="ARBA00006793"/>
    </source>
</evidence>
<keyword evidence="5" id="KW-0547">Nucleotide-binding</keyword>
<evidence type="ECO:0000256" key="2">
    <source>
        <dbReference type="ARBA" id="ARBA00004286"/>
    </source>
</evidence>
<reference evidence="12 13" key="2">
    <citation type="submission" date="2018-11" db="EMBL/GenBank/DDBJ databases">
        <authorList>
            <consortium name="Pathogen Informatics"/>
        </authorList>
    </citation>
    <scope>NUCLEOTIDE SEQUENCE [LARGE SCALE GENOMIC DNA]</scope>
</reference>
<dbReference type="InterPro" id="IPR027417">
    <property type="entry name" value="P-loop_NTPase"/>
</dbReference>
<dbReference type="GO" id="GO:0005524">
    <property type="term" value="F:ATP binding"/>
    <property type="evidence" value="ECO:0007669"/>
    <property type="project" value="UniProtKB-KW"/>
</dbReference>
<evidence type="ECO:0000313" key="14">
    <source>
        <dbReference type="WBParaSite" id="SBAD_0000881901-mRNA-1"/>
    </source>
</evidence>
<dbReference type="GO" id="GO:0003684">
    <property type="term" value="F:damaged DNA binding"/>
    <property type="evidence" value="ECO:0007669"/>
    <property type="project" value="TreeGrafter"/>
</dbReference>
<keyword evidence="10" id="KW-0234">DNA repair</keyword>
<evidence type="ECO:0000313" key="13">
    <source>
        <dbReference type="Proteomes" id="UP000270296"/>
    </source>
</evidence>
<accession>A0A183IY10</accession>
<evidence type="ECO:0000256" key="6">
    <source>
        <dbReference type="ARBA" id="ARBA00022763"/>
    </source>
</evidence>
<dbReference type="PANTHER" id="PTHR19306">
    <property type="entry name" value="STRUCTURAL MAINTENANCE OF CHROMOSOMES 5,6 SMC5, SMC6"/>
    <property type="match status" value="1"/>
</dbReference>
<keyword evidence="13" id="KW-1185">Reference proteome</keyword>
<evidence type="ECO:0000256" key="9">
    <source>
        <dbReference type="ARBA" id="ARBA00023172"/>
    </source>
</evidence>
<dbReference type="EMBL" id="UZAM01011670">
    <property type="protein sequence ID" value="VDP17542.1"/>
    <property type="molecule type" value="Genomic_DNA"/>
</dbReference>
<keyword evidence="6" id="KW-0227">DNA damage</keyword>
<dbReference type="Gene3D" id="3.40.50.300">
    <property type="entry name" value="P-loop containing nucleotide triphosphate hydrolases"/>
    <property type="match status" value="1"/>
</dbReference>
<proteinExistence type="inferred from homology"/>
<keyword evidence="11" id="KW-0539">Nucleus</keyword>
<reference evidence="14" key="1">
    <citation type="submission" date="2016-06" db="UniProtKB">
        <authorList>
            <consortium name="WormBaseParasite"/>
        </authorList>
    </citation>
    <scope>IDENTIFICATION</scope>
</reference>
<evidence type="ECO:0000256" key="5">
    <source>
        <dbReference type="ARBA" id="ARBA00022741"/>
    </source>
</evidence>
<evidence type="ECO:0000256" key="8">
    <source>
        <dbReference type="ARBA" id="ARBA00023054"/>
    </source>
</evidence>
<dbReference type="GO" id="GO:0000724">
    <property type="term" value="P:double-strand break repair via homologous recombination"/>
    <property type="evidence" value="ECO:0007669"/>
    <property type="project" value="TreeGrafter"/>
</dbReference>
<organism evidence="14">
    <name type="scientific">Soboliphyme baturini</name>
    <dbReference type="NCBI Taxonomy" id="241478"/>
    <lineage>
        <taxon>Eukaryota</taxon>
        <taxon>Metazoa</taxon>
        <taxon>Ecdysozoa</taxon>
        <taxon>Nematoda</taxon>
        <taxon>Enoplea</taxon>
        <taxon>Dorylaimia</taxon>
        <taxon>Dioctophymatida</taxon>
        <taxon>Dioctophymatoidea</taxon>
        <taxon>Soboliphymatidae</taxon>
        <taxon>Soboliphyme</taxon>
    </lineage>
</organism>
<dbReference type="OrthoDB" id="10072614at2759"/>
<protein>
    <submittedName>
        <fullName evidence="12 14">Uncharacterized protein</fullName>
    </submittedName>
</protein>
<evidence type="ECO:0000256" key="7">
    <source>
        <dbReference type="ARBA" id="ARBA00022840"/>
    </source>
</evidence>
<gene>
    <name evidence="12" type="ORF">SBAD_LOCUS8508</name>
</gene>
<keyword evidence="9" id="KW-0233">DNA recombination</keyword>
<dbReference type="AlphaFoldDB" id="A0A183IY10"/>
<comment type="similarity">
    <text evidence="3">Belongs to the SMC family. SMC6 subfamily.</text>
</comment>
<keyword evidence="7" id="KW-0067">ATP-binding</keyword>
<dbReference type="WBParaSite" id="SBAD_0000881901-mRNA-1">
    <property type="protein sequence ID" value="SBAD_0000881901-mRNA-1"/>
    <property type="gene ID" value="SBAD_0000881901"/>
</dbReference>
<keyword evidence="4" id="KW-0158">Chromosome</keyword>
<sequence length="50" mass="6105">MDTPFRCLDEFDIFMDIVNRRMSSQMLVDFALNSSKCRQYFFLTPLEIRY</sequence>
<evidence type="ECO:0000256" key="10">
    <source>
        <dbReference type="ARBA" id="ARBA00023204"/>
    </source>
</evidence>
<dbReference type="GO" id="GO:0035861">
    <property type="term" value="C:site of double-strand break"/>
    <property type="evidence" value="ECO:0007669"/>
    <property type="project" value="TreeGrafter"/>
</dbReference>
<dbReference type="GO" id="GO:0030915">
    <property type="term" value="C:Smc5-Smc6 complex"/>
    <property type="evidence" value="ECO:0007669"/>
    <property type="project" value="TreeGrafter"/>
</dbReference>
<dbReference type="GO" id="GO:0005634">
    <property type="term" value="C:nucleus"/>
    <property type="evidence" value="ECO:0007669"/>
    <property type="project" value="UniProtKB-SubCell"/>
</dbReference>
<comment type="subcellular location">
    <subcellularLocation>
        <location evidence="2">Chromosome</location>
    </subcellularLocation>
    <subcellularLocation>
        <location evidence="1">Nucleus</location>
    </subcellularLocation>
</comment>
<name>A0A183IY10_9BILA</name>